<sequence>MIQKVAVITIVFSILFGSSVYAHSGRTDGSGGHNCSEKSQVKGLCTGYHYHNGGGETTSGSSETSSPESTSASTDKDCSDFASYEEVIEYWNEKGYSKTNDPERLDGWGNTVDDGIPCEAPNGYDTSKINGSDAQLAKIQAEKDLVNGERDGYTAGLNDGSNGKEENPTSNGTEAYVDAFRTSYQEGYESGIKKFESEKTMAIEAGKELGTKQDILEVPKEYQKNDQLSNAFEEGFNKGVAVRDDAKKKEYEEKGYKEGFEDKISDVKDIKDIYRTAYQVGYEKGQTELMDKYKQEGYHAAFTLLEYQAPDYSNEKYIGWYKEGFNSNNEVEEIKKAGYELGYGGEKYTIPDAYLKSEVIYKQYYEEGYKEYEIEKKEDRATTAGGVGIVVLGWLARRFYVAKKMVG</sequence>
<dbReference type="KEGG" id="bwh:A9C19_18320"/>
<reference evidence="3 4" key="1">
    <citation type="journal article" date="2016" name="Sci. Rep.">
        <title>Complete genome sequence and transcriptomic analysis of a novel marine strain Bacillus weihaiensis reveals the mechanism of brown algae degradation.</title>
        <authorList>
            <person name="Zhu Y."/>
            <person name="Chen P."/>
            <person name="Bao Y."/>
            <person name="Men Y."/>
            <person name="Zeng Y."/>
            <person name="Yang J."/>
            <person name="Sun J."/>
            <person name="Sun Y."/>
        </authorList>
    </citation>
    <scope>NUCLEOTIDE SEQUENCE [LARGE SCALE GENOMIC DNA]</scope>
    <source>
        <strain evidence="3 4">Alg07</strain>
    </source>
</reference>
<dbReference type="EMBL" id="CP016020">
    <property type="protein sequence ID" value="APH06524.1"/>
    <property type="molecule type" value="Genomic_DNA"/>
</dbReference>
<evidence type="ECO:0008006" key="5">
    <source>
        <dbReference type="Google" id="ProtNLM"/>
    </source>
</evidence>
<feature type="signal peptide" evidence="2">
    <location>
        <begin position="1"/>
        <end position="22"/>
    </location>
</feature>
<feature type="chain" id="PRO_5012792366" description="YHYH domain-containing protein" evidence="2">
    <location>
        <begin position="23"/>
        <end position="407"/>
    </location>
</feature>
<protein>
    <recommendedName>
        <fullName evidence="5">YHYH domain-containing protein</fullName>
    </recommendedName>
</protein>
<dbReference type="OrthoDB" id="1656058at2"/>
<dbReference type="InterPro" id="IPR047773">
    <property type="entry name" value="YHYH_dom_bact"/>
</dbReference>
<name>A0A1L3MW17_9BACI</name>
<feature type="compositionally biased region" description="Low complexity" evidence="1">
    <location>
        <begin position="58"/>
        <end position="73"/>
    </location>
</feature>
<dbReference type="Proteomes" id="UP000181936">
    <property type="component" value="Chromosome"/>
</dbReference>
<proteinExistence type="predicted"/>
<gene>
    <name evidence="3" type="ORF">A9C19_18320</name>
</gene>
<dbReference type="NCBIfam" id="NF033223">
    <property type="entry name" value="YHYH_alt"/>
    <property type="match status" value="1"/>
</dbReference>
<keyword evidence="2" id="KW-0732">Signal</keyword>
<evidence type="ECO:0000256" key="2">
    <source>
        <dbReference type="SAM" id="SignalP"/>
    </source>
</evidence>
<evidence type="ECO:0000313" key="4">
    <source>
        <dbReference type="Proteomes" id="UP000181936"/>
    </source>
</evidence>
<evidence type="ECO:0000256" key="1">
    <source>
        <dbReference type="SAM" id="MobiDB-lite"/>
    </source>
</evidence>
<accession>A0A1L3MW17</accession>
<feature type="region of interest" description="Disordered" evidence="1">
    <location>
        <begin position="54"/>
        <end position="78"/>
    </location>
</feature>
<evidence type="ECO:0000313" key="3">
    <source>
        <dbReference type="EMBL" id="APH06524.1"/>
    </source>
</evidence>
<feature type="region of interest" description="Disordered" evidence="1">
    <location>
        <begin position="153"/>
        <end position="172"/>
    </location>
</feature>
<organism evidence="3 4">
    <name type="scientific">Bacillus weihaiensis</name>
    <dbReference type="NCBI Taxonomy" id="1547283"/>
    <lineage>
        <taxon>Bacteria</taxon>
        <taxon>Bacillati</taxon>
        <taxon>Bacillota</taxon>
        <taxon>Bacilli</taxon>
        <taxon>Bacillales</taxon>
        <taxon>Bacillaceae</taxon>
        <taxon>Bacillus</taxon>
    </lineage>
</organism>
<dbReference type="RefSeq" id="WP_072581325.1">
    <property type="nucleotide sequence ID" value="NZ_CP016020.1"/>
</dbReference>
<keyword evidence="4" id="KW-1185">Reference proteome</keyword>
<dbReference type="AlphaFoldDB" id="A0A1L3MW17"/>